<dbReference type="PANTHER" id="PTHR43386">
    <property type="entry name" value="OLIGOPEPTIDE TRANSPORT SYSTEM PERMEASE PROTEIN APPC"/>
    <property type="match status" value="1"/>
</dbReference>
<dbReference type="GO" id="GO:0005886">
    <property type="term" value="C:plasma membrane"/>
    <property type="evidence" value="ECO:0007669"/>
    <property type="project" value="UniProtKB-SubCell"/>
</dbReference>
<dbReference type="Pfam" id="PF00528">
    <property type="entry name" value="BPD_transp_1"/>
    <property type="match status" value="1"/>
</dbReference>
<dbReference type="EMBL" id="JGZI01000009">
    <property type="protein sequence ID" value="KFI82352.1"/>
    <property type="molecule type" value="Genomic_DNA"/>
</dbReference>
<feature type="compositionally biased region" description="Basic and acidic residues" evidence="8">
    <location>
        <begin position="293"/>
        <end position="303"/>
    </location>
</feature>
<accession>A0A087CGF2</accession>
<dbReference type="eggNOG" id="COG1173">
    <property type="taxonomic scope" value="Bacteria"/>
</dbReference>
<name>A0A087CGF2_9BIFI</name>
<dbReference type="SUPFAM" id="SSF161098">
    <property type="entry name" value="MetI-like"/>
    <property type="match status" value="1"/>
</dbReference>
<feature type="transmembrane region" description="Helical" evidence="7">
    <location>
        <begin position="83"/>
        <end position="102"/>
    </location>
</feature>
<evidence type="ECO:0000256" key="8">
    <source>
        <dbReference type="SAM" id="MobiDB-lite"/>
    </source>
</evidence>
<dbReference type="PROSITE" id="PS50928">
    <property type="entry name" value="ABC_TM1"/>
    <property type="match status" value="1"/>
</dbReference>
<evidence type="ECO:0000256" key="7">
    <source>
        <dbReference type="RuleBase" id="RU363032"/>
    </source>
</evidence>
<gene>
    <name evidence="10" type="ORF">BPSY_1203</name>
</gene>
<feature type="transmembrane region" description="Helical" evidence="7">
    <location>
        <begin position="21"/>
        <end position="42"/>
    </location>
</feature>
<keyword evidence="6 7" id="KW-0472">Membrane</keyword>
<feature type="transmembrane region" description="Helical" evidence="7">
    <location>
        <begin position="196"/>
        <end position="223"/>
    </location>
</feature>
<evidence type="ECO:0000256" key="5">
    <source>
        <dbReference type="ARBA" id="ARBA00022989"/>
    </source>
</evidence>
<keyword evidence="3" id="KW-1003">Cell membrane</keyword>
<evidence type="ECO:0000313" key="10">
    <source>
        <dbReference type="EMBL" id="KFI82352.1"/>
    </source>
</evidence>
<evidence type="ECO:0000256" key="2">
    <source>
        <dbReference type="ARBA" id="ARBA00022448"/>
    </source>
</evidence>
<evidence type="ECO:0000313" key="11">
    <source>
        <dbReference type="Proteomes" id="UP000029050"/>
    </source>
</evidence>
<comment type="subcellular location">
    <subcellularLocation>
        <location evidence="1 7">Cell membrane</location>
        <topology evidence="1 7">Multi-pass membrane protein</topology>
    </subcellularLocation>
</comment>
<feature type="transmembrane region" description="Helical" evidence="7">
    <location>
        <begin position="243"/>
        <end position="267"/>
    </location>
</feature>
<evidence type="ECO:0000256" key="4">
    <source>
        <dbReference type="ARBA" id="ARBA00022692"/>
    </source>
</evidence>
<organism evidence="10 11">
    <name type="scientific">Bifidobacterium psychraerophilum</name>
    <dbReference type="NCBI Taxonomy" id="218140"/>
    <lineage>
        <taxon>Bacteria</taxon>
        <taxon>Bacillati</taxon>
        <taxon>Actinomycetota</taxon>
        <taxon>Actinomycetes</taxon>
        <taxon>Bifidobacteriales</taxon>
        <taxon>Bifidobacteriaceae</taxon>
        <taxon>Bifidobacterium</taxon>
    </lineage>
</organism>
<dbReference type="GeneID" id="98300410"/>
<reference evidence="10 11" key="1">
    <citation type="submission" date="2014-03" db="EMBL/GenBank/DDBJ databases">
        <title>Genomics of Bifidobacteria.</title>
        <authorList>
            <person name="Ventura M."/>
            <person name="Milani C."/>
            <person name="Lugli G.A."/>
        </authorList>
    </citation>
    <scope>NUCLEOTIDE SEQUENCE [LARGE SCALE GENOMIC DNA]</scope>
    <source>
        <strain evidence="10 11">LMG 21775</strain>
    </source>
</reference>
<evidence type="ECO:0000259" key="9">
    <source>
        <dbReference type="PROSITE" id="PS50928"/>
    </source>
</evidence>
<comment type="similarity">
    <text evidence="7">Belongs to the binding-protein-dependent transport system permease family.</text>
</comment>
<dbReference type="CDD" id="cd06261">
    <property type="entry name" value="TM_PBP2"/>
    <property type="match status" value="1"/>
</dbReference>
<dbReference type="PANTHER" id="PTHR43386:SF1">
    <property type="entry name" value="D,D-DIPEPTIDE TRANSPORT SYSTEM PERMEASE PROTEIN DDPC-RELATED"/>
    <property type="match status" value="1"/>
</dbReference>
<dbReference type="OrthoDB" id="9812701at2"/>
<proteinExistence type="inferred from homology"/>
<feature type="transmembrane region" description="Helical" evidence="7">
    <location>
        <begin position="114"/>
        <end position="136"/>
    </location>
</feature>
<protein>
    <submittedName>
        <fullName evidence="10">Peptide ABC transporter substrate-binding protein</fullName>
    </submittedName>
</protein>
<dbReference type="InterPro" id="IPR035906">
    <property type="entry name" value="MetI-like_sf"/>
</dbReference>
<dbReference type="Gene3D" id="1.10.3720.10">
    <property type="entry name" value="MetI-like"/>
    <property type="match status" value="1"/>
</dbReference>
<dbReference type="AlphaFoldDB" id="A0A087CGF2"/>
<sequence length="303" mass="32012">MNRRRSAIVLTSIWSTATGRFSLIVMSCWLLVALLSLVWTPYSLWATDGFHVWQSPSWSHPLGTDGSGADVLSWLMAGSATNLLIVLLAVILTAICGLLLVAAMLSSHLGLSQLAVVVIDALISLPTVLVALILAVPFGPSIMVIVVACSFGYSLNLARIVRPQAMLVARSAYVESALSNGASAGRVLMTHIVPNILPLLLVQLSMCAGTVILAESGLTYLGIGVPSSVASWGHSLATSVKFINVYPLAVIWPGLVVTVVVVALNLFGDALRDAVDPLENPRLRNPSPAPSEKTQEAADVRES</sequence>
<keyword evidence="4 7" id="KW-0812">Transmembrane</keyword>
<feature type="domain" description="ABC transmembrane type-1" evidence="9">
    <location>
        <begin position="79"/>
        <end position="268"/>
    </location>
</feature>
<dbReference type="InterPro" id="IPR000515">
    <property type="entry name" value="MetI-like"/>
</dbReference>
<dbReference type="Proteomes" id="UP000029050">
    <property type="component" value="Unassembled WGS sequence"/>
</dbReference>
<feature type="transmembrane region" description="Helical" evidence="7">
    <location>
        <begin position="142"/>
        <end position="161"/>
    </location>
</feature>
<evidence type="ECO:0000256" key="6">
    <source>
        <dbReference type="ARBA" id="ARBA00023136"/>
    </source>
</evidence>
<dbReference type="GO" id="GO:0055085">
    <property type="term" value="P:transmembrane transport"/>
    <property type="evidence" value="ECO:0007669"/>
    <property type="project" value="InterPro"/>
</dbReference>
<dbReference type="RefSeq" id="WP_051921755.1">
    <property type="nucleotide sequence ID" value="NZ_JBDNZD010000009.1"/>
</dbReference>
<comment type="caution">
    <text evidence="10">The sequence shown here is derived from an EMBL/GenBank/DDBJ whole genome shotgun (WGS) entry which is preliminary data.</text>
</comment>
<dbReference type="InterPro" id="IPR050366">
    <property type="entry name" value="BP-dependent_transpt_permease"/>
</dbReference>
<keyword evidence="2 7" id="KW-0813">Transport</keyword>
<feature type="region of interest" description="Disordered" evidence="8">
    <location>
        <begin position="278"/>
        <end position="303"/>
    </location>
</feature>
<keyword evidence="11" id="KW-1185">Reference proteome</keyword>
<evidence type="ECO:0000256" key="3">
    <source>
        <dbReference type="ARBA" id="ARBA00022475"/>
    </source>
</evidence>
<evidence type="ECO:0000256" key="1">
    <source>
        <dbReference type="ARBA" id="ARBA00004651"/>
    </source>
</evidence>
<keyword evidence="5 7" id="KW-1133">Transmembrane helix</keyword>
<dbReference type="STRING" id="218140.BPSY_1203"/>